<evidence type="ECO:0000256" key="3">
    <source>
        <dbReference type="ARBA" id="ARBA00011738"/>
    </source>
</evidence>
<feature type="binding site" evidence="11">
    <location>
        <position position="288"/>
    </location>
    <ligand>
        <name>thiamine diphosphate</name>
        <dbReference type="ChEBI" id="CHEBI:58937"/>
    </ligand>
</feature>
<dbReference type="SMART" id="SM00861">
    <property type="entry name" value="Transket_pyr"/>
    <property type="match status" value="1"/>
</dbReference>
<evidence type="ECO:0000256" key="10">
    <source>
        <dbReference type="ARBA" id="ARBA00055605"/>
    </source>
</evidence>
<dbReference type="GO" id="GO:0008661">
    <property type="term" value="F:1-deoxy-D-xylulose-5-phosphate synthase activity"/>
    <property type="evidence" value="ECO:0007669"/>
    <property type="project" value="UniProtKB-UniRule"/>
</dbReference>
<keyword evidence="6 11" id="KW-0460">Magnesium</keyword>
<comment type="catalytic activity">
    <reaction evidence="11">
        <text>D-glyceraldehyde 3-phosphate + pyruvate + H(+) = 1-deoxy-D-xylulose 5-phosphate + CO2</text>
        <dbReference type="Rhea" id="RHEA:12605"/>
        <dbReference type="ChEBI" id="CHEBI:15361"/>
        <dbReference type="ChEBI" id="CHEBI:15378"/>
        <dbReference type="ChEBI" id="CHEBI:16526"/>
        <dbReference type="ChEBI" id="CHEBI:57792"/>
        <dbReference type="ChEBI" id="CHEBI:59776"/>
        <dbReference type="EC" id="2.2.1.7"/>
    </reaction>
</comment>
<dbReference type="NCBIfam" id="NF003933">
    <property type="entry name" value="PRK05444.2-2"/>
    <property type="match status" value="1"/>
</dbReference>
<dbReference type="FunFam" id="3.40.50.970:FF:000005">
    <property type="entry name" value="1-deoxy-D-xylulose-5-phosphate synthase"/>
    <property type="match status" value="1"/>
</dbReference>
<keyword evidence="9 11" id="KW-0414">Isoprene biosynthesis</keyword>
<feature type="binding site" evidence="11">
    <location>
        <position position="74"/>
    </location>
    <ligand>
        <name>thiamine diphosphate</name>
        <dbReference type="ChEBI" id="CHEBI:58937"/>
    </ligand>
</feature>
<dbReference type="GO" id="GO:0016114">
    <property type="term" value="P:terpenoid biosynthetic process"/>
    <property type="evidence" value="ECO:0007669"/>
    <property type="project" value="UniProtKB-UniRule"/>
</dbReference>
<dbReference type="NCBIfam" id="TIGR00204">
    <property type="entry name" value="dxs"/>
    <property type="match status" value="1"/>
</dbReference>
<dbReference type="GO" id="GO:0030976">
    <property type="term" value="F:thiamine pyrophosphate binding"/>
    <property type="evidence" value="ECO:0007669"/>
    <property type="project" value="UniProtKB-UniRule"/>
</dbReference>
<comment type="subunit">
    <text evidence="3 11">Homodimer.</text>
</comment>
<dbReference type="GO" id="GO:0019288">
    <property type="term" value="P:isopentenyl diphosphate biosynthetic process, methylerythritol 4-phosphate pathway"/>
    <property type="evidence" value="ECO:0007669"/>
    <property type="project" value="TreeGrafter"/>
</dbReference>
<comment type="function">
    <text evidence="10 11">Catalyzes the acyloin condensation reaction between C atoms 2 and 3 of pyruvate and glyceraldehyde 3-phosphate to yield 1-deoxy-D-xylulose-5-phosphate (DXP).</text>
</comment>
<dbReference type="InterPro" id="IPR005477">
    <property type="entry name" value="Dxylulose-5-P_synthase"/>
</dbReference>
<evidence type="ECO:0000256" key="6">
    <source>
        <dbReference type="ARBA" id="ARBA00022842"/>
    </source>
</evidence>
<evidence type="ECO:0000256" key="2">
    <source>
        <dbReference type="ARBA" id="ARBA00011081"/>
    </source>
</evidence>
<dbReference type="GO" id="GO:0009228">
    <property type="term" value="P:thiamine biosynthetic process"/>
    <property type="evidence" value="ECO:0007669"/>
    <property type="project" value="UniProtKB-UniRule"/>
</dbReference>
<comment type="cofactor">
    <cofactor evidence="11">
        <name>thiamine diphosphate</name>
        <dbReference type="ChEBI" id="CHEBI:58937"/>
    </cofactor>
    <text evidence="11">Binds 1 thiamine pyrophosphate per subunit.</text>
</comment>
<dbReference type="EC" id="2.2.1.7" evidence="11"/>
<organism evidence="13 14">
    <name type="scientific">candidate division WOR-1 bacterium RIFOXYB2_FULL_36_35</name>
    <dbReference type="NCBI Taxonomy" id="1802578"/>
    <lineage>
        <taxon>Bacteria</taxon>
        <taxon>Bacillati</taxon>
        <taxon>Saganbacteria</taxon>
    </lineage>
</organism>
<dbReference type="Proteomes" id="UP000177905">
    <property type="component" value="Unassembled WGS sequence"/>
</dbReference>
<dbReference type="SUPFAM" id="SSF52518">
    <property type="entry name" value="Thiamin diphosphate-binding fold (THDP-binding)"/>
    <property type="match status" value="2"/>
</dbReference>
<feature type="domain" description="Transketolase-like pyrimidine-binding" evidence="12">
    <location>
        <begin position="319"/>
        <end position="483"/>
    </location>
</feature>
<dbReference type="InterPro" id="IPR029061">
    <property type="entry name" value="THDP-binding"/>
</dbReference>
<evidence type="ECO:0000256" key="1">
    <source>
        <dbReference type="ARBA" id="ARBA00004980"/>
    </source>
</evidence>
<dbReference type="InterPro" id="IPR033248">
    <property type="entry name" value="Transketolase_C"/>
</dbReference>
<dbReference type="CDD" id="cd02007">
    <property type="entry name" value="TPP_DXS"/>
    <property type="match status" value="1"/>
</dbReference>
<evidence type="ECO:0000256" key="9">
    <source>
        <dbReference type="ARBA" id="ARBA00023229"/>
    </source>
</evidence>
<dbReference type="Gene3D" id="3.40.50.920">
    <property type="match status" value="1"/>
</dbReference>
<evidence type="ECO:0000256" key="11">
    <source>
        <dbReference type="HAMAP-Rule" id="MF_00315"/>
    </source>
</evidence>
<dbReference type="HAMAP" id="MF_00315">
    <property type="entry name" value="DXP_synth"/>
    <property type="match status" value="1"/>
</dbReference>
<feature type="binding site" evidence="11">
    <location>
        <begin position="115"/>
        <end position="117"/>
    </location>
    <ligand>
        <name>thiamine diphosphate</name>
        <dbReference type="ChEBI" id="CHEBI:58937"/>
    </ligand>
</feature>
<dbReference type="Pfam" id="PF13292">
    <property type="entry name" value="DXP_synthase_N"/>
    <property type="match status" value="1"/>
</dbReference>
<dbReference type="InterPro" id="IPR049557">
    <property type="entry name" value="Transketolase_CS"/>
</dbReference>
<name>A0A1F4S7D8_UNCSA</name>
<comment type="pathway">
    <text evidence="1 11">Metabolic intermediate biosynthesis; 1-deoxy-D-xylulose 5-phosphate biosynthesis; 1-deoxy-D-xylulose 5-phosphate from D-glyceraldehyde 3-phosphate and pyruvate: step 1/1.</text>
</comment>
<dbReference type="InterPro" id="IPR009014">
    <property type="entry name" value="Transketo_C/PFOR_II"/>
</dbReference>
<dbReference type="Gene3D" id="3.40.50.970">
    <property type="match status" value="2"/>
</dbReference>
<keyword evidence="4 11" id="KW-0808">Transferase</keyword>
<dbReference type="EMBL" id="MEUA01000010">
    <property type="protein sequence ID" value="OGC16346.1"/>
    <property type="molecule type" value="Genomic_DNA"/>
</dbReference>
<gene>
    <name evidence="11" type="primary">dxs</name>
    <name evidence="13" type="ORF">A2290_04545</name>
</gene>
<evidence type="ECO:0000313" key="14">
    <source>
        <dbReference type="Proteomes" id="UP000177905"/>
    </source>
</evidence>
<evidence type="ECO:0000256" key="4">
    <source>
        <dbReference type="ARBA" id="ARBA00022679"/>
    </source>
</evidence>
<dbReference type="GO" id="GO:0005829">
    <property type="term" value="C:cytosol"/>
    <property type="evidence" value="ECO:0007669"/>
    <property type="project" value="TreeGrafter"/>
</dbReference>
<feature type="binding site" evidence="11">
    <location>
        <begin position="147"/>
        <end position="148"/>
    </location>
    <ligand>
        <name>thiamine diphosphate</name>
        <dbReference type="ChEBI" id="CHEBI:58937"/>
    </ligand>
</feature>
<dbReference type="PROSITE" id="PS00801">
    <property type="entry name" value="TRANSKETOLASE_1"/>
    <property type="match status" value="1"/>
</dbReference>
<dbReference type="SUPFAM" id="SSF52922">
    <property type="entry name" value="TK C-terminal domain-like"/>
    <property type="match status" value="1"/>
</dbReference>
<keyword evidence="7 11" id="KW-0784">Thiamine biosynthesis</keyword>
<feature type="binding site" evidence="11">
    <location>
        <position position="175"/>
    </location>
    <ligand>
        <name>Mg(2+)</name>
        <dbReference type="ChEBI" id="CHEBI:18420"/>
    </ligand>
</feature>
<dbReference type="GO" id="GO:0000287">
    <property type="term" value="F:magnesium ion binding"/>
    <property type="evidence" value="ECO:0007669"/>
    <property type="project" value="UniProtKB-UniRule"/>
</dbReference>
<reference evidence="13 14" key="1">
    <citation type="journal article" date="2016" name="Nat. Commun.">
        <title>Thousands of microbial genomes shed light on interconnected biogeochemical processes in an aquifer system.</title>
        <authorList>
            <person name="Anantharaman K."/>
            <person name="Brown C.T."/>
            <person name="Hug L.A."/>
            <person name="Sharon I."/>
            <person name="Castelle C.J."/>
            <person name="Probst A.J."/>
            <person name="Thomas B.C."/>
            <person name="Singh A."/>
            <person name="Wilkins M.J."/>
            <person name="Karaoz U."/>
            <person name="Brodie E.L."/>
            <person name="Williams K.H."/>
            <person name="Hubbard S.S."/>
            <person name="Banfield J.F."/>
        </authorList>
    </citation>
    <scope>NUCLEOTIDE SEQUENCE [LARGE SCALE GENOMIC DNA]</scope>
</reference>
<keyword evidence="5 11" id="KW-0479">Metal-binding</keyword>
<evidence type="ECO:0000256" key="7">
    <source>
        <dbReference type="ARBA" id="ARBA00022977"/>
    </source>
</evidence>
<feature type="binding site" evidence="11">
    <location>
        <position position="370"/>
    </location>
    <ligand>
        <name>thiamine diphosphate</name>
        <dbReference type="ChEBI" id="CHEBI:58937"/>
    </ligand>
</feature>
<dbReference type="AlphaFoldDB" id="A0A1F4S7D8"/>
<dbReference type="PANTHER" id="PTHR43322">
    <property type="entry name" value="1-D-DEOXYXYLULOSE 5-PHOSPHATE SYNTHASE-RELATED"/>
    <property type="match status" value="1"/>
</dbReference>
<accession>A0A1F4S7D8</accession>
<dbReference type="Pfam" id="PF02780">
    <property type="entry name" value="Transketolase_C"/>
    <property type="match status" value="1"/>
</dbReference>
<dbReference type="Pfam" id="PF02779">
    <property type="entry name" value="Transket_pyr"/>
    <property type="match status" value="1"/>
</dbReference>
<evidence type="ECO:0000259" key="12">
    <source>
        <dbReference type="SMART" id="SM00861"/>
    </source>
</evidence>
<comment type="caution">
    <text evidence="13">The sequence shown here is derived from an EMBL/GenBank/DDBJ whole genome shotgun (WGS) entry which is preliminary data.</text>
</comment>
<dbReference type="FunFam" id="3.40.50.920:FF:000002">
    <property type="entry name" value="1-deoxy-D-xylulose-5-phosphate synthase"/>
    <property type="match status" value="1"/>
</dbReference>
<feature type="binding site" evidence="11">
    <location>
        <position position="175"/>
    </location>
    <ligand>
        <name>thiamine diphosphate</name>
        <dbReference type="ChEBI" id="CHEBI:58937"/>
    </ligand>
</feature>
<keyword evidence="8 11" id="KW-0786">Thiamine pyrophosphate</keyword>
<dbReference type="CDD" id="cd07033">
    <property type="entry name" value="TPP_PYR_DXS_TK_like"/>
    <property type="match status" value="1"/>
</dbReference>
<sequence length="629" mass="68913">MKRLLDELKLPETLRHLSAKQLQQLVDEVRAIIIKVVSKTGGHIASSLGAVELAIALHSTFESPKDKIIWDVGHQAYAHKILTSRKDKFYSLRQFKGISGFPNSSESPHDIFTVGHASTSISQALGLAHARDIKGENYSVIAVIGDAALSSGLAFEGINNASSLKSNMIIILNDNEMSISKNVGSLSKYLTVVRTSNFYNELSGRVENLVKKLPQGKSLFESARKLKERTRHIVTGLKIDVIFEEMGFKYFGPIDGHSLPLLMSTLHHAKEINGPVLLHILTKKGKGYISAEENPTKFHGTGPFDIESGKTLKNGNHKKTYTQVFGQAIAKIAEKNTNIVAVTAAMVDGTGLELFAEKFPNRFFDVGIAEEHAVTFAGALAKGGLKPVVAIYSTFLQRAYDEIHHDVCLQNAPVVFIVDRAGIVGEDGPTHNGFFDISYLRTIPNIIIMAPKDENELQHMLFTAINLNSPVAIRFPKGEGIATRLDDNFKNMELFKAEVVSKSGLPKVLILALGSMVYTAMEVAKRMGDTTVVNARFAKPIDKDLILEMVTSFETIVTLEEGSVNGGFGSAVIDLLSENKINKPVLKLGLPDQYIEHGTRSEILKMLKLDAEGIYNVLQKGKIIVNIGQ</sequence>
<protein>
    <recommendedName>
        <fullName evidence="11">1-deoxy-D-xylulose-5-phosphate synthase</fullName>
        <ecNumber evidence="11">2.2.1.7</ecNumber>
    </recommendedName>
    <alternativeName>
        <fullName evidence="11">1-deoxyxylulose-5-phosphate synthase</fullName>
        <shortName evidence="11">DXP synthase</shortName>
        <shortName evidence="11">DXPS</shortName>
    </alternativeName>
</protein>
<proteinExistence type="inferred from homology"/>
<evidence type="ECO:0000256" key="8">
    <source>
        <dbReference type="ARBA" id="ARBA00023052"/>
    </source>
</evidence>
<evidence type="ECO:0000256" key="5">
    <source>
        <dbReference type="ARBA" id="ARBA00022723"/>
    </source>
</evidence>
<comment type="similarity">
    <text evidence="2 11">Belongs to the transketolase family. DXPS subfamily.</text>
</comment>
<evidence type="ECO:0000313" key="13">
    <source>
        <dbReference type="EMBL" id="OGC16346.1"/>
    </source>
</evidence>
<feature type="binding site" evidence="11">
    <location>
        <position position="146"/>
    </location>
    <ligand>
        <name>Mg(2+)</name>
        <dbReference type="ChEBI" id="CHEBI:18420"/>
    </ligand>
</feature>
<dbReference type="PANTHER" id="PTHR43322:SF5">
    <property type="entry name" value="1-DEOXY-D-XYLULOSE-5-PHOSPHATE SYNTHASE, CHLOROPLASTIC"/>
    <property type="match status" value="1"/>
</dbReference>
<comment type="cofactor">
    <cofactor evidence="11">
        <name>Mg(2+)</name>
        <dbReference type="ChEBI" id="CHEBI:18420"/>
    </cofactor>
    <text evidence="11">Binds 1 Mg(2+) ion per subunit.</text>
</comment>
<dbReference type="UniPathway" id="UPA00064">
    <property type="reaction ID" value="UER00091"/>
</dbReference>
<dbReference type="InterPro" id="IPR005475">
    <property type="entry name" value="Transketolase-like_Pyr-bd"/>
</dbReference>